<organism evidence="2">
    <name type="scientific">Oryza nivara</name>
    <name type="common">Indian wild rice</name>
    <name type="synonym">Oryza sativa f. spontanea</name>
    <dbReference type="NCBI Taxonomy" id="4536"/>
    <lineage>
        <taxon>Eukaryota</taxon>
        <taxon>Viridiplantae</taxon>
        <taxon>Streptophyta</taxon>
        <taxon>Embryophyta</taxon>
        <taxon>Tracheophyta</taxon>
        <taxon>Spermatophyta</taxon>
        <taxon>Magnoliopsida</taxon>
        <taxon>Liliopsida</taxon>
        <taxon>Poales</taxon>
        <taxon>Poaceae</taxon>
        <taxon>BOP clade</taxon>
        <taxon>Oryzoideae</taxon>
        <taxon>Oryzeae</taxon>
        <taxon>Oryzinae</taxon>
        <taxon>Oryza</taxon>
    </lineage>
</organism>
<dbReference type="EnsemblPlants" id="ONIVA11G06380.1">
    <property type="protein sequence ID" value="ONIVA11G06380.1"/>
    <property type="gene ID" value="ONIVA11G06380"/>
</dbReference>
<feature type="region of interest" description="Disordered" evidence="1">
    <location>
        <begin position="61"/>
        <end position="95"/>
    </location>
</feature>
<feature type="compositionally biased region" description="Polar residues" evidence="1">
    <location>
        <begin position="277"/>
        <end position="290"/>
    </location>
</feature>
<evidence type="ECO:0000256" key="1">
    <source>
        <dbReference type="SAM" id="MobiDB-lite"/>
    </source>
</evidence>
<keyword evidence="3" id="KW-1185">Reference proteome</keyword>
<dbReference type="AlphaFoldDB" id="A0A0E0IZI6"/>
<name>A0A0E0IZI6_ORYNI</name>
<sequence length="310" mass="32879">MTAAPRRRCSSPPGLFRSPLSRHGLAASASVFPTPVVRRRPRRRATAVICPPGCSIHGAAEGRGTAAPRHHGDHAATGWSPRGRRHQPLAPGAQDPWPACLTNFVLSKTRPTLKWLICAGGSGASDGEKQRSAEIDDGAEETGQACECDVDSATEIGGGTEKVEERSGATRRRTGGDREEVGRRGGDRRRREGSGGGWEGISEVGVGVPAWFGGGVASLAAAAAEKVEENGRDGELVQRGRRATIEALPEGAVAHACHVGYSQARKPKREGLPLPVENSSLKNSSHPSEVSASTDWIANRFRHHQPEHHV</sequence>
<feature type="region of interest" description="Disordered" evidence="1">
    <location>
        <begin position="121"/>
        <end position="200"/>
    </location>
</feature>
<reference evidence="2" key="2">
    <citation type="submission" date="2018-04" db="EMBL/GenBank/DDBJ databases">
        <title>OnivRS2 (Oryza nivara Reference Sequence Version 2).</title>
        <authorList>
            <person name="Zhang J."/>
            <person name="Kudrna D."/>
            <person name="Lee S."/>
            <person name="Talag J."/>
            <person name="Rajasekar S."/>
            <person name="Welchert J."/>
            <person name="Hsing Y.-I."/>
            <person name="Wing R.A."/>
        </authorList>
    </citation>
    <scope>NUCLEOTIDE SEQUENCE [LARGE SCALE GENOMIC DNA]</scope>
    <source>
        <strain evidence="2">SL10</strain>
    </source>
</reference>
<proteinExistence type="predicted"/>
<feature type="region of interest" description="Disordered" evidence="1">
    <location>
        <begin position="264"/>
        <end position="290"/>
    </location>
</feature>
<dbReference type="Gramene" id="ONIVA11G06380.1">
    <property type="protein sequence ID" value="ONIVA11G06380.1"/>
    <property type="gene ID" value="ONIVA11G06380"/>
</dbReference>
<feature type="compositionally biased region" description="Basic and acidic residues" evidence="1">
    <location>
        <begin position="161"/>
        <end position="193"/>
    </location>
</feature>
<protein>
    <submittedName>
        <fullName evidence="2">Uncharacterized protein</fullName>
    </submittedName>
</protein>
<evidence type="ECO:0000313" key="2">
    <source>
        <dbReference type="EnsemblPlants" id="ONIVA11G06380.1"/>
    </source>
</evidence>
<accession>A0A0E0IZI6</accession>
<evidence type="ECO:0000313" key="3">
    <source>
        <dbReference type="Proteomes" id="UP000006591"/>
    </source>
</evidence>
<dbReference type="HOGENOM" id="CLU_898293_0_0_1"/>
<reference evidence="2" key="1">
    <citation type="submission" date="2015-04" db="UniProtKB">
        <authorList>
            <consortium name="EnsemblPlants"/>
        </authorList>
    </citation>
    <scope>IDENTIFICATION</scope>
    <source>
        <strain evidence="2">SL10</strain>
    </source>
</reference>
<dbReference type="Proteomes" id="UP000006591">
    <property type="component" value="Chromosome 11"/>
</dbReference>